<proteinExistence type="predicted"/>
<evidence type="ECO:0000313" key="1">
    <source>
        <dbReference type="EMBL" id="TCS38465.1"/>
    </source>
</evidence>
<organism evidence="1 2">
    <name type="scientific">Paucimonas lemoignei</name>
    <name type="common">Pseudomonas lemoignei</name>
    <dbReference type="NCBI Taxonomy" id="29443"/>
    <lineage>
        <taxon>Bacteria</taxon>
        <taxon>Pseudomonadati</taxon>
        <taxon>Pseudomonadota</taxon>
        <taxon>Betaproteobacteria</taxon>
        <taxon>Burkholderiales</taxon>
        <taxon>Burkholderiaceae</taxon>
        <taxon>Paucimonas</taxon>
    </lineage>
</organism>
<dbReference type="RefSeq" id="WP_132257537.1">
    <property type="nucleotide sequence ID" value="NZ_SLZQ01000002.1"/>
</dbReference>
<comment type="caution">
    <text evidence="1">The sequence shown here is derived from an EMBL/GenBank/DDBJ whole genome shotgun (WGS) entry which is preliminary data.</text>
</comment>
<reference evidence="1 2" key="1">
    <citation type="submission" date="2019-03" db="EMBL/GenBank/DDBJ databases">
        <title>Genomic Encyclopedia of Type Strains, Phase IV (KMG-IV): sequencing the most valuable type-strain genomes for metagenomic binning, comparative biology and taxonomic classification.</title>
        <authorList>
            <person name="Goeker M."/>
        </authorList>
    </citation>
    <scope>NUCLEOTIDE SEQUENCE [LARGE SCALE GENOMIC DNA]</scope>
    <source>
        <strain evidence="1 2">DSM 7445</strain>
    </source>
</reference>
<accession>A0A4R3I1I5</accession>
<dbReference type="AlphaFoldDB" id="A0A4R3I1I5"/>
<dbReference type="Proteomes" id="UP000295382">
    <property type="component" value="Unassembled WGS sequence"/>
</dbReference>
<gene>
    <name evidence="1" type="ORF">EDC30_102204</name>
</gene>
<name>A0A4R3I1I5_PAULE</name>
<dbReference type="OrthoDB" id="7065351at2"/>
<evidence type="ECO:0000313" key="2">
    <source>
        <dbReference type="Proteomes" id="UP000295382"/>
    </source>
</evidence>
<dbReference type="EMBL" id="SLZQ01000002">
    <property type="protein sequence ID" value="TCS38465.1"/>
    <property type="molecule type" value="Genomic_DNA"/>
</dbReference>
<sequence length="123" mass="13760">MRSIIEELTKGNADIVGYFVACRERWDGILKNAHSVSVEELAERLSKEQFYFENICGNDRALGKVIMPWSGFATLYSCQVGYRFDDGPLAYKLSQAFAASTCSGEVKFEAKKAADVYFVSDFA</sequence>
<protein>
    <submittedName>
        <fullName evidence="1">Uncharacterized protein</fullName>
    </submittedName>
</protein>
<keyword evidence="2" id="KW-1185">Reference proteome</keyword>